<dbReference type="EMBL" id="JBHLUU010000128">
    <property type="protein sequence ID" value="MFC0478373.1"/>
    <property type="molecule type" value="Genomic_DNA"/>
</dbReference>
<evidence type="ECO:0000256" key="3">
    <source>
        <dbReference type="PROSITE-ProRule" id="PRU00335"/>
    </source>
</evidence>
<proteinExistence type="predicted"/>
<reference evidence="5 6" key="1">
    <citation type="submission" date="2024-09" db="EMBL/GenBank/DDBJ databases">
        <authorList>
            <person name="Sun Q."/>
            <person name="Mori K."/>
        </authorList>
    </citation>
    <scope>NUCLEOTIDE SEQUENCE [LARGE SCALE GENOMIC DNA]</scope>
    <source>
        <strain evidence="5 6">CGMCC 1.9126</strain>
    </source>
</reference>
<dbReference type="RefSeq" id="WP_377059275.1">
    <property type="nucleotide sequence ID" value="NZ_JBHLUU010000128.1"/>
</dbReference>
<dbReference type="PRINTS" id="PR00455">
    <property type="entry name" value="HTHTETR"/>
</dbReference>
<dbReference type="PROSITE" id="PS01081">
    <property type="entry name" value="HTH_TETR_1"/>
    <property type="match status" value="1"/>
</dbReference>
<evidence type="ECO:0000259" key="4">
    <source>
        <dbReference type="PROSITE" id="PS50977"/>
    </source>
</evidence>
<dbReference type="InterPro" id="IPR050624">
    <property type="entry name" value="HTH-type_Tx_Regulator"/>
</dbReference>
<gene>
    <name evidence="5" type="ORF">ACFFHF_24605</name>
</gene>
<evidence type="ECO:0000313" key="6">
    <source>
        <dbReference type="Proteomes" id="UP001589738"/>
    </source>
</evidence>
<dbReference type="Gene3D" id="1.10.357.10">
    <property type="entry name" value="Tetracycline Repressor, domain 2"/>
    <property type="match status" value="1"/>
</dbReference>
<evidence type="ECO:0000256" key="1">
    <source>
        <dbReference type="ARBA" id="ARBA00022491"/>
    </source>
</evidence>
<dbReference type="SUPFAM" id="SSF46689">
    <property type="entry name" value="Homeodomain-like"/>
    <property type="match status" value="1"/>
</dbReference>
<dbReference type="PANTHER" id="PTHR43479:SF22">
    <property type="entry name" value="TRANSCRIPTIONAL REGULATOR, TETR FAMILY"/>
    <property type="match status" value="1"/>
</dbReference>
<dbReference type="InterPro" id="IPR001647">
    <property type="entry name" value="HTH_TetR"/>
</dbReference>
<dbReference type="PROSITE" id="PS50977">
    <property type="entry name" value="HTH_TETR_2"/>
    <property type="match status" value="1"/>
</dbReference>
<keyword evidence="6" id="KW-1185">Reference proteome</keyword>
<protein>
    <submittedName>
        <fullName evidence="5">TetR/AcrR family transcriptional regulator</fullName>
    </submittedName>
</protein>
<dbReference type="PANTHER" id="PTHR43479">
    <property type="entry name" value="ACREF/ENVCD OPERON REPRESSOR-RELATED"/>
    <property type="match status" value="1"/>
</dbReference>
<name>A0ABV6KYF8_9BACI</name>
<dbReference type="Pfam" id="PF00440">
    <property type="entry name" value="TetR_N"/>
    <property type="match status" value="1"/>
</dbReference>
<sequence>MNEKDRQIIEVSMRLFASKGFSTTSIQEIATESGISKGAFYLHFKSKDDLLLAILQYHFEMIEQAFSEVITSSQSPREKFISQQMALYSHFLTHREFLIMLTKEQAIPRNETIKHLLLGKQMESHQHYRQSIIDIYGLDIEPYSWDITIILEGMIKSYMGVLLFSSPDFNIKQVTEFILKRTDSIVKDIYEDSPFLTNDKVEEIIHFFLSSDQPSLSNVLKNLEEEIDKIGEDELLVTFQVLKEELEKEKPRAPVIQGMLSNFSGYPSLDHYKNLISEYYSRK</sequence>
<keyword evidence="1" id="KW-0678">Repressor</keyword>
<comment type="caution">
    <text evidence="5">The sequence shown here is derived from an EMBL/GenBank/DDBJ whole genome shotgun (WGS) entry which is preliminary data.</text>
</comment>
<evidence type="ECO:0000256" key="2">
    <source>
        <dbReference type="ARBA" id="ARBA00023125"/>
    </source>
</evidence>
<evidence type="ECO:0000313" key="5">
    <source>
        <dbReference type="EMBL" id="MFC0478373.1"/>
    </source>
</evidence>
<accession>A0ABV6KYF8</accession>
<dbReference type="InterPro" id="IPR009057">
    <property type="entry name" value="Homeodomain-like_sf"/>
</dbReference>
<organism evidence="5 6">
    <name type="scientific">Robertmurraya beringensis</name>
    <dbReference type="NCBI Taxonomy" id="641660"/>
    <lineage>
        <taxon>Bacteria</taxon>
        <taxon>Bacillati</taxon>
        <taxon>Bacillota</taxon>
        <taxon>Bacilli</taxon>
        <taxon>Bacillales</taxon>
        <taxon>Bacillaceae</taxon>
        <taxon>Robertmurraya</taxon>
    </lineage>
</organism>
<keyword evidence="2 3" id="KW-0238">DNA-binding</keyword>
<dbReference type="Proteomes" id="UP001589738">
    <property type="component" value="Unassembled WGS sequence"/>
</dbReference>
<feature type="domain" description="HTH tetR-type" evidence="4">
    <location>
        <begin position="2"/>
        <end position="62"/>
    </location>
</feature>
<dbReference type="InterPro" id="IPR023772">
    <property type="entry name" value="DNA-bd_HTH_TetR-type_CS"/>
</dbReference>
<feature type="DNA-binding region" description="H-T-H motif" evidence="3">
    <location>
        <begin position="25"/>
        <end position="44"/>
    </location>
</feature>